<dbReference type="KEGG" id="mmai:sS8_2835"/>
<dbReference type="Gene3D" id="3.60.20.10">
    <property type="entry name" value="Glutamine Phosphoribosylpyrophosphate, subunit 1, domain 1"/>
    <property type="match status" value="1"/>
</dbReference>
<name>A0A250KT01_9GAMM</name>
<dbReference type="PIRSF" id="PIRSF009120">
    <property type="entry name" value="UCP009120_prtse"/>
    <property type="match status" value="1"/>
</dbReference>
<dbReference type="OrthoDB" id="9786336at2"/>
<keyword evidence="2" id="KW-1185">Reference proteome</keyword>
<reference evidence="1 2" key="1">
    <citation type="submission" date="2016-12" db="EMBL/GenBank/DDBJ databases">
        <title>Genome sequencing of Methylocaldum marinum.</title>
        <authorList>
            <person name="Takeuchi M."/>
            <person name="Kamagata Y."/>
            <person name="Hiraoka S."/>
            <person name="Oshima K."/>
            <person name="Hattori M."/>
            <person name="Iwasaki W."/>
        </authorList>
    </citation>
    <scope>NUCLEOTIDE SEQUENCE [LARGE SCALE GENOMIC DNA]</scope>
    <source>
        <strain evidence="1 2">S8</strain>
    </source>
</reference>
<dbReference type="InterPro" id="IPR016545">
    <property type="entry name" value="UCP009120_prtse"/>
</dbReference>
<dbReference type="RefSeq" id="WP_119630120.1">
    <property type="nucleotide sequence ID" value="NZ_AP017928.1"/>
</dbReference>
<dbReference type="GO" id="GO:0000502">
    <property type="term" value="C:proteasome complex"/>
    <property type="evidence" value="ECO:0007669"/>
    <property type="project" value="UniProtKB-KW"/>
</dbReference>
<evidence type="ECO:0000313" key="1">
    <source>
        <dbReference type="EMBL" id="BBA34780.1"/>
    </source>
</evidence>
<dbReference type="InterPro" id="IPR029055">
    <property type="entry name" value="Ntn_hydrolases_N"/>
</dbReference>
<protein>
    <submittedName>
        <fullName evidence="1">20S proteasome subunits A and B</fullName>
    </submittedName>
</protein>
<evidence type="ECO:0000313" key="2">
    <source>
        <dbReference type="Proteomes" id="UP000266313"/>
    </source>
</evidence>
<organism evidence="1 2">
    <name type="scientific">Methylocaldum marinum</name>
    <dbReference type="NCBI Taxonomy" id="1432792"/>
    <lineage>
        <taxon>Bacteria</taxon>
        <taxon>Pseudomonadati</taxon>
        <taxon>Pseudomonadota</taxon>
        <taxon>Gammaproteobacteria</taxon>
        <taxon>Methylococcales</taxon>
        <taxon>Methylococcaceae</taxon>
        <taxon>Methylocaldum</taxon>
    </lineage>
</organism>
<dbReference type="Proteomes" id="UP000266313">
    <property type="component" value="Chromosome"/>
</dbReference>
<dbReference type="SUPFAM" id="SSF56235">
    <property type="entry name" value="N-terminal nucleophile aminohydrolases (Ntn hydrolases)"/>
    <property type="match status" value="1"/>
</dbReference>
<proteinExistence type="predicted"/>
<dbReference type="EMBL" id="AP017928">
    <property type="protein sequence ID" value="BBA34780.1"/>
    <property type="molecule type" value="Genomic_DNA"/>
</dbReference>
<accession>A0A250KT01</accession>
<gene>
    <name evidence="1" type="ORF">sS8_2835</name>
</gene>
<dbReference type="AlphaFoldDB" id="A0A250KT01"/>
<keyword evidence="1" id="KW-0647">Proteasome</keyword>
<sequence>MTYCLSINVERGLVFCSDSRTNAGMDSIGTYSKMHTFAWGGERVFVLLSAGNLATTQAVVKKMYRDVEQALVPNLITATSMSEAADYIGMISTQLQRQQASRDTANTNFEATFIFGGQMGDSPPETFMIYPQGNYIHESGEHPFLQIGETKYGKPILDRIIKRDIDLERAARCALVSMNSTIRSNVTVGPPVELLIYERDSLTEGRRLFLTEDDPFAKLISEKWNESLILALENLPKFPWEDAEAETSEFKLALLRQKHDL</sequence>